<keyword evidence="2" id="KW-0805">Transcription regulation</keyword>
<dbReference type="EnsemblPlants" id="AES75543">
    <property type="protein sequence ID" value="AES75543"/>
    <property type="gene ID" value="MTR_6g046600"/>
</dbReference>
<protein>
    <submittedName>
        <fullName evidence="9">Putative transcription factor WRKY family</fullName>
    </submittedName>
    <submittedName>
        <fullName evidence="8">WRKY family transcription factor</fullName>
    </submittedName>
</protein>
<evidence type="ECO:0000313" key="10">
    <source>
        <dbReference type="EnsemblPlants" id="AES75543"/>
    </source>
</evidence>
<gene>
    <name evidence="8" type="ordered locus">MTR_6g046600</name>
    <name evidence="9" type="ORF">MtrunA17_Chr6g0468181</name>
</gene>
<feature type="domain" description="WRKY" evidence="7">
    <location>
        <begin position="15"/>
        <end position="60"/>
    </location>
</feature>
<dbReference type="PANTHER" id="PTHR31221">
    <property type="entry name" value="WRKY TRANSCRIPTION FACTOR PROTEIN 1-RELATED"/>
    <property type="match status" value="1"/>
</dbReference>
<keyword evidence="5" id="KW-0539">Nucleus</keyword>
<evidence type="ECO:0000313" key="8">
    <source>
        <dbReference type="EMBL" id="AES75543.1"/>
    </source>
</evidence>
<dbReference type="Gene3D" id="2.20.25.80">
    <property type="entry name" value="WRKY domain"/>
    <property type="match status" value="1"/>
</dbReference>
<dbReference type="Proteomes" id="UP000265566">
    <property type="component" value="Chromosome 6"/>
</dbReference>
<proteinExistence type="predicted"/>
<evidence type="ECO:0000313" key="11">
    <source>
        <dbReference type="Proteomes" id="UP000002051"/>
    </source>
</evidence>
<dbReference type="Pfam" id="PF03106">
    <property type="entry name" value="WRKY"/>
    <property type="match status" value="1"/>
</dbReference>
<dbReference type="EMBL" id="PSQE01000006">
    <property type="protein sequence ID" value="RHN51404.1"/>
    <property type="molecule type" value="Genomic_DNA"/>
</dbReference>
<evidence type="ECO:0000256" key="4">
    <source>
        <dbReference type="ARBA" id="ARBA00023163"/>
    </source>
</evidence>
<evidence type="ECO:0000256" key="2">
    <source>
        <dbReference type="ARBA" id="ARBA00023015"/>
    </source>
</evidence>
<dbReference type="InterPro" id="IPR003657">
    <property type="entry name" value="WRKY_dom"/>
</dbReference>
<dbReference type="GO" id="GO:0005634">
    <property type="term" value="C:nucleus"/>
    <property type="evidence" value="ECO:0007669"/>
    <property type="project" value="UniProtKB-SubCell"/>
</dbReference>
<dbReference type="GO" id="GO:0043565">
    <property type="term" value="F:sequence-specific DNA binding"/>
    <property type="evidence" value="ECO:0007669"/>
    <property type="project" value="InterPro"/>
</dbReference>
<dbReference type="STRING" id="3880.G7KKK7"/>
<reference evidence="8 11" key="2">
    <citation type="journal article" date="2014" name="BMC Genomics">
        <title>An improved genome release (version Mt4.0) for the model legume Medicago truncatula.</title>
        <authorList>
            <person name="Tang H."/>
            <person name="Krishnakumar V."/>
            <person name="Bidwell S."/>
            <person name="Rosen B."/>
            <person name="Chan A."/>
            <person name="Zhou S."/>
            <person name="Gentzbittel L."/>
            <person name="Childs K.L."/>
            <person name="Yandell M."/>
            <person name="Gundlach H."/>
            <person name="Mayer K.F."/>
            <person name="Schwartz D.C."/>
            <person name="Town C.D."/>
        </authorList>
    </citation>
    <scope>GENOME REANNOTATION</scope>
    <source>
        <strain evidence="10 11">cv. Jemalong A17</strain>
    </source>
</reference>
<dbReference type="SUPFAM" id="SSF118290">
    <property type="entry name" value="WRKY DNA-binding domain"/>
    <property type="match status" value="1"/>
</dbReference>
<dbReference type="Gramene" id="rna35834">
    <property type="protein sequence ID" value="RHN51404.1"/>
    <property type="gene ID" value="gene35834"/>
</dbReference>
<evidence type="ECO:0000256" key="3">
    <source>
        <dbReference type="ARBA" id="ARBA00023125"/>
    </source>
</evidence>
<evidence type="ECO:0000313" key="12">
    <source>
        <dbReference type="Proteomes" id="UP000265566"/>
    </source>
</evidence>
<evidence type="ECO:0000256" key="1">
    <source>
        <dbReference type="ARBA" id="ARBA00004123"/>
    </source>
</evidence>
<name>G7KKK7_MEDTR</name>
<dbReference type="InterPro" id="IPR044810">
    <property type="entry name" value="WRKY_plant"/>
</dbReference>
<evidence type="ECO:0000313" key="9">
    <source>
        <dbReference type="EMBL" id="RHN51404.1"/>
    </source>
</evidence>
<dbReference type="EMBL" id="CM001222">
    <property type="protein sequence ID" value="AES75543.1"/>
    <property type="molecule type" value="Genomic_DNA"/>
</dbReference>
<keyword evidence="3" id="KW-0238">DNA-binding</keyword>
<dbReference type="Proteomes" id="UP000002051">
    <property type="component" value="Chromosome 6"/>
</dbReference>
<comment type="subcellular location">
    <subcellularLocation>
        <location evidence="1">Nucleus</location>
    </subcellularLocation>
</comment>
<feature type="region of interest" description="Disordered" evidence="6">
    <location>
        <begin position="51"/>
        <end position="76"/>
    </location>
</feature>
<dbReference type="InterPro" id="IPR036576">
    <property type="entry name" value="WRKY_dom_sf"/>
</dbReference>
<dbReference type="GO" id="GO:0003700">
    <property type="term" value="F:DNA-binding transcription factor activity"/>
    <property type="evidence" value="ECO:0007669"/>
    <property type="project" value="InterPro"/>
</dbReference>
<keyword evidence="4" id="KW-0804">Transcription</keyword>
<reference evidence="9" key="5">
    <citation type="journal article" date="2018" name="Nat. Plants">
        <title>Whole-genome landscape of Medicago truncatula symbiotic genes.</title>
        <authorList>
            <person name="Pecrix Y."/>
            <person name="Gamas P."/>
            <person name="Carrere S."/>
        </authorList>
    </citation>
    <scope>NUCLEOTIDE SEQUENCE</scope>
    <source>
        <tissue evidence="9">Leaves</tissue>
    </source>
</reference>
<dbReference type="PANTHER" id="PTHR31221:SF360">
    <property type="entry name" value="WRKY DOMAIN-CONTAINING PROTEIN"/>
    <property type="match status" value="1"/>
</dbReference>
<reference evidence="12" key="4">
    <citation type="journal article" date="2018" name="Nat. Plants">
        <title>Whole-genome landscape of Medicago truncatula symbiotic genes.</title>
        <authorList>
            <person name="Pecrix Y."/>
            <person name="Staton S.E."/>
            <person name="Sallet E."/>
            <person name="Lelandais-Briere C."/>
            <person name="Moreau S."/>
            <person name="Carrere S."/>
            <person name="Blein T."/>
            <person name="Jardinaud M.F."/>
            <person name="Latrasse D."/>
            <person name="Zouine M."/>
            <person name="Zahm M."/>
            <person name="Kreplak J."/>
            <person name="Mayjonade B."/>
            <person name="Satge C."/>
            <person name="Perez M."/>
            <person name="Cauet S."/>
            <person name="Marande W."/>
            <person name="Chantry-Darmon C."/>
            <person name="Lopez-Roques C."/>
            <person name="Bouchez O."/>
            <person name="Berard A."/>
            <person name="Debelle F."/>
            <person name="Munos S."/>
            <person name="Bendahmane A."/>
            <person name="Berges H."/>
            <person name="Niebel A."/>
            <person name="Buitink J."/>
            <person name="Frugier F."/>
            <person name="Benhamed M."/>
            <person name="Crespi M."/>
            <person name="Gouzy J."/>
            <person name="Gamas P."/>
        </authorList>
    </citation>
    <scope>NUCLEOTIDE SEQUENCE [LARGE SCALE GENOMIC DNA]</scope>
    <source>
        <strain evidence="12">cv. Jemalong A17</strain>
    </source>
</reference>
<evidence type="ECO:0000259" key="7">
    <source>
        <dbReference type="PROSITE" id="PS50811"/>
    </source>
</evidence>
<dbReference type="HOGENOM" id="CLU_2076601_0_0_1"/>
<dbReference type="PROSITE" id="PS50811">
    <property type="entry name" value="WRKY"/>
    <property type="match status" value="1"/>
</dbReference>
<dbReference type="SMART" id="SM00774">
    <property type="entry name" value="WRKY"/>
    <property type="match status" value="1"/>
</dbReference>
<reference evidence="10" key="3">
    <citation type="submission" date="2015-04" db="UniProtKB">
        <authorList>
            <consortium name="EnsemblPlants"/>
        </authorList>
    </citation>
    <scope>IDENTIFICATION</scope>
    <source>
        <strain evidence="10">cv. Jemalong A17</strain>
    </source>
</reference>
<reference evidence="8 11" key="1">
    <citation type="journal article" date="2011" name="Nature">
        <title>The Medicago genome provides insight into the evolution of rhizobial symbioses.</title>
        <authorList>
            <person name="Young N.D."/>
            <person name="Debelle F."/>
            <person name="Oldroyd G.E."/>
            <person name="Geurts R."/>
            <person name="Cannon S.B."/>
            <person name="Udvardi M.K."/>
            <person name="Benedito V.A."/>
            <person name="Mayer K.F."/>
            <person name="Gouzy J."/>
            <person name="Schoof H."/>
            <person name="Van de Peer Y."/>
            <person name="Proost S."/>
            <person name="Cook D.R."/>
            <person name="Meyers B.C."/>
            <person name="Spannagl M."/>
            <person name="Cheung F."/>
            <person name="De Mita S."/>
            <person name="Krishnakumar V."/>
            <person name="Gundlach H."/>
            <person name="Zhou S."/>
            <person name="Mudge J."/>
            <person name="Bharti A.K."/>
            <person name="Murray J.D."/>
            <person name="Naoumkina M.A."/>
            <person name="Rosen B."/>
            <person name="Silverstein K.A."/>
            <person name="Tang H."/>
            <person name="Rombauts S."/>
            <person name="Zhao P.X."/>
            <person name="Zhou P."/>
            <person name="Barbe V."/>
            <person name="Bardou P."/>
            <person name="Bechner M."/>
            <person name="Bellec A."/>
            <person name="Berger A."/>
            <person name="Berges H."/>
            <person name="Bidwell S."/>
            <person name="Bisseling T."/>
            <person name="Choisne N."/>
            <person name="Couloux A."/>
            <person name="Denny R."/>
            <person name="Deshpande S."/>
            <person name="Dai X."/>
            <person name="Doyle J.J."/>
            <person name="Dudez A.M."/>
            <person name="Farmer A.D."/>
            <person name="Fouteau S."/>
            <person name="Franken C."/>
            <person name="Gibelin C."/>
            <person name="Gish J."/>
            <person name="Goldstein S."/>
            <person name="Gonzalez A.J."/>
            <person name="Green P.J."/>
            <person name="Hallab A."/>
            <person name="Hartog M."/>
            <person name="Hua A."/>
            <person name="Humphray S.J."/>
            <person name="Jeong D.H."/>
            <person name="Jing Y."/>
            <person name="Jocker A."/>
            <person name="Kenton S.M."/>
            <person name="Kim D.J."/>
            <person name="Klee K."/>
            <person name="Lai H."/>
            <person name="Lang C."/>
            <person name="Lin S."/>
            <person name="Macmil S.L."/>
            <person name="Magdelenat G."/>
            <person name="Matthews L."/>
            <person name="McCorrison J."/>
            <person name="Monaghan E.L."/>
            <person name="Mun J.H."/>
            <person name="Najar F.Z."/>
            <person name="Nicholson C."/>
            <person name="Noirot C."/>
            <person name="O'Bleness M."/>
            <person name="Paule C.R."/>
            <person name="Poulain J."/>
            <person name="Prion F."/>
            <person name="Qin B."/>
            <person name="Qu C."/>
            <person name="Retzel E.F."/>
            <person name="Riddle C."/>
            <person name="Sallet E."/>
            <person name="Samain S."/>
            <person name="Samson N."/>
            <person name="Sanders I."/>
            <person name="Saurat O."/>
            <person name="Scarpelli C."/>
            <person name="Schiex T."/>
            <person name="Segurens B."/>
            <person name="Severin A.J."/>
            <person name="Sherrier D.J."/>
            <person name="Shi R."/>
            <person name="Sims S."/>
            <person name="Singer S.R."/>
            <person name="Sinharoy S."/>
            <person name="Sterck L."/>
            <person name="Viollet A."/>
            <person name="Wang B.B."/>
            <person name="Wang K."/>
            <person name="Wang M."/>
            <person name="Wang X."/>
            <person name="Warfsmann J."/>
            <person name="Weissenbach J."/>
            <person name="White D.D."/>
            <person name="White J.D."/>
            <person name="Wiley G.B."/>
            <person name="Wincker P."/>
            <person name="Xing Y."/>
            <person name="Yang L."/>
            <person name="Yao Z."/>
            <person name="Ying F."/>
            <person name="Zhai J."/>
            <person name="Zhou L."/>
            <person name="Zuber A."/>
            <person name="Denarie J."/>
            <person name="Dixon R.A."/>
            <person name="May G.D."/>
            <person name="Schwartz D.C."/>
            <person name="Rogers J."/>
            <person name="Quetier F."/>
            <person name="Town C.D."/>
            <person name="Roe B.A."/>
        </authorList>
    </citation>
    <scope>NUCLEOTIDE SEQUENCE [LARGE SCALE GENOMIC DNA]</scope>
    <source>
        <strain evidence="8">A17</strain>
        <strain evidence="10 11">cv. Jemalong A17</strain>
    </source>
</reference>
<evidence type="ECO:0000256" key="5">
    <source>
        <dbReference type="ARBA" id="ARBA00023242"/>
    </source>
</evidence>
<evidence type="ECO:0000256" key="6">
    <source>
        <dbReference type="SAM" id="MobiDB-lite"/>
    </source>
</evidence>
<accession>G7KKK7</accession>
<sequence>MLIDLRMMDITRENMERSEYLRSYYKCTYPNYPVKKKVERSLDGEIAEIVYKGEHNHGKPQHQKRNSGATSGMTSDGMVQDKVWSIPQFFNPSSSSVLLTLKHPCRESVQRTRFLELM</sequence>
<organism evidence="8 11">
    <name type="scientific">Medicago truncatula</name>
    <name type="common">Barrel medic</name>
    <name type="synonym">Medicago tribuloides</name>
    <dbReference type="NCBI Taxonomy" id="3880"/>
    <lineage>
        <taxon>Eukaryota</taxon>
        <taxon>Viridiplantae</taxon>
        <taxon>Streptophyta</taxon>
        <taxon>Embryophyta</taxon>
        <taxon>Tracheophyta</taxon>
        <taxon>Spermatophyta</taxon>
        <taxon>Magnoliopsida</taxon>
        <taxon>eudicotyledons</taxon>
        <taxon>Gunneridae</taxon>
        <taxon>Pentapetalae</taxon>
        <taxon>rosids</taxon>
        <taxon>fabids</taxon>
        <taxon>Fabales</taxon>
        <taxon>Fabaceae</taxon>
        <taxon>Papilionoideae</taxon>
        <taxon>50 kb inversion clade</taxon>
        <taxon>NPAAA clade</taxon>
        <taxon>Hologalegina</taxon>
        <taxon>IRL clade</taxon>
        <taxon>Trifolieae</taxon>
        <taxon>Medicago</taxon>
    </lineage>
</organism>
<dbReference type="AlphaFoldDB" id="G7KKK7"/>
<dbReference type="PaxDb" id="3880-AES75543"/>
<keyword evidence="11" id="KW-1185">Reference proteome</keyword>